<dbReference type="EMBL" id="JAALFE010000007">
    <property type="protein sequence ID" value="NGQ91007.1"/>
    <property type="molecule type" value="Genomic_DNA"/>
</dbReference>
<evidence type="ECO:0000313" key="1">
    <source>
        <dbReference type="EMBL" id="NGQ91007.1"/>
    </source>
</evidence>
<dbReference type="Pfam" id="PF04338">
    <property type="entry name" value="DUF481"/>
    <property type="match status" value="1"/>
</dbReference>
<comment type="caution">
    <text evidence="1">The sequence shown here is derived from an EMBL/GenBank/DDBJ whole genome shotgun (WGS) entry which is preliminary data.</text>
</comment>
<evidence type="ECO:0000313" key="2">
    <source>
        <dbReference type="Proteomes" id="UP000474758"/>
    </source>
</evidence>
<name>A0A6M1TTB5_9RHOB</name>
<accession>A0A6M1TTB5</accession>
<organism evidence="1 2">
    <name type="scientific">Paragemmobacter kunshanensis</name>
    <dbReference type="NCBI Taxonomy" id="2583234"/>
    <lineage>
        <taxon>Bacteria</taxon>
        <taxon>Pseudomonadati</taxon>
        <taxon>Pseudomonadota</taxon>
        <taxon>Alphaproteobacteria</taxon>
        <taxon>Rhodobacterales</taxon>
        <taxon>Paracoccaceae</taxon>
        <taxon>Paragemmobacter</taxon>
    </lineage>
</organism>
<keyword evidence="2" id="KW-1185">Reference proteome</keyword>
<dbReference type="AlphaFoldDB" id="A0A6M1TTB5"/>
<dbReference type="InterPro" id="IPR007433">
    <property type="entry name" value="DUF481"/>
</dbReference>
<sequence length="265" mass="28722">MLALLVAGPVLAQTTITGVRDVNDRIDDINEIVAEDMERAEDAARFGNPEARAGLSGSASIGYSGKTGNNESQEFSGGVRLSYAQGNFVQTLGAAVDFAEDGVGKTKEDIFAVYDANYYFDQSFYGFVLARLEADGLASTAGDVRRDGFLGFGPGYRVVNTPDMTWRLQAGIGVSYLEDGLRNSVTETGYLAASRFYYRINDGVFMTNDTDVLASDSALRVNNDLGVNFRVTDAVSTRISYLSEYNDNRAIRTDNKLGVSLVFGF</sequence>
<dbReference type="Proteomes" id="UP000474758">
    <property type="component" value="Unassembled WGS sequence"/>
</dbReference>
<protein>
    <submittedName>
        <fullName evidence="1">DUF481 domain-containing protein</fullName>
    </submittedName>
</protein>
<reference evidence="1 2" key="1">
    <citation type="submission" date="2020-02" db="EMBL/GenBank/DDBJ databases">
        <title>Rhodobacter translucens sp. nov., a novel bacterium isolated from activated sludge.</title>
        <authorList>
            <person name="Liu J."/>
        </authorList>
    </citation>
    <scope>NUCLEOTIDE SEQUENCE [LARGE SCALE GENOMIC DNA]</scope>
    <source>
        <strain evidence="1 2">HX-7-19</strain>
    </source>
</reference>
<gene>
    <name evidence="1" type="ORF">G5V65_08865</name>
</gene>
<proteinExistence type="predicted"/>